<dbReference type="GO" id="GO:0005615">
    <property type="term" value="C:extracellular space"/>
    <property type="evidence" value="ECO:0007669"/>
    <property type="project" value="TreeGrafter"/>
</dbReference>
<keyword evidence="9 19" id="KW-0378">Hydrolase</keyword>
<dbReference type="InterPro" id="IPR001930">
    <property type="entry name" value="Peptidase_M1"/>
</dbReference>
<comment type="similarity">
    <text evidence="3 19">Belongs to the peptidase M1 family.</text>
</comment>
<evidence type="ECO:0000256" key="13">
    <source>
        <dbReference type="ARBA" id="ARBA00023157"/>
    </source>
</evidence>
<dbReference type="EC" id="3.4.11.-" evidence="19"/>
<evidence type="ECO:0000259" key="20">
    <source>
        <dbReference type="Pfam" id="PF01433"/>
    </source>
</evidence>
<evidence type="ECO:0000256" key="3">
    <source>
        <dbReference type="ARBA" id="ARBA00010136"/>
    </source>
</evidence>
<dbReference type="GO" id="GO:0098552">
    <property type="term" value="C:side of membrane"/>
    <property type="evidence" value="ECO:0007669"/>
    <property type="project" value="UniProtKB-KW"/>
</dbReference>
<dbReference type="SUPFAM" id="SSF55486">
    <property type="entry name" value="Metalloproteases ('zincins'), catalytic domain"/>
    <property type="match status" value="1"/>
</dbReference>
<dbReference type="InterPro" id="IPR045357">
    <property type="entry name" value="Aminopeptidase_N-like_N"/>
</dbReference>
<comment type="cofactor">
    <cofactor evidence="17 19">
        <name>Zn(2+)</name>
        <dbReference type="ChEBI" id="CHEBI:29105"/>
    </cofactor>
    <text evidence="17 19">Binds 1 zinc ion per subunit.</text>
</comment>
<evidence type="ECO:0000256" key="1">
    <source>
        <dbReference type="ARBA" id="ARBA00000098"/>
    </source>
</evidence>
<comment type="subcellular location">
    <subcellularLocation>
        <location evidence="2">Cell membrane</location>
        <topology evidence="2">Lipid-anchor</topology>
        <topology evidence="2">GPI-anchor</topology>
    </subcellularLocation>
</comment>
<dbReference type="GO" id="GO:0006508">
    <property type="term" value="P:proteolysis"/>
    <property type="evidence" value="ECO:0007669"/>
    <property type="project" value="UniProtKB-KW"/>
</dbReference>
<dbReference type="InterPro" id="IPR014782">
    <property type="entry name" value="Peptidase_M1_dom"/>
</dbReference>
<evidence type="ECO:0000256" key="11">
    <source>
        <dbReference type="ARBA" id="ARBA00023049"/>
    </source>
</evidence>
<feature type="site" description="Transition state stabilizer" evidence="18">
    <location>
        <position position="391"/>
    </location>
</feature>
<evidence type="ECO:0000259" key="21">
    <source>
        <dbReference type="Pfam" id="PF11838"/>
    </source>
</evidence>
<keyword evidence="12" id="KW-0472">Membrane</keyword>
<keyword evidence="15" id="KW-0449">Lipoprotein</keyword>
<accession>A0A6P4ENX0</accession>
<gene>
    <name evidence="23" type="primary">LOC108045166</name>
</gene>
<dbReference type="GO" id="GO:0008237">
    <property type="term" value="F:metallopeptidase activity"/>
    <property type="evidence" value="ECO:0007669"/>
    <property type="project" value="UniProtKB-KW"/>
</dbReference>
<evidence type="ECO:0000256" key="10">
    <source>
        <dbReference type="ARBA" id="ARBA00022833"/>
    </source>
</evidence>
<dbReference type="CDD" id="cd09601">
    <property type="entry name" value="M1_APN-Q_like"/>
    <property type="match status" value="1"/>
</dbReference>
<dbReference type="Pfam" id="PF11838">
    <property type="entry name" value="ERAP1_C"/>
    <property type="match status" value="1"/>
</dbReference>
<dbReference type="GO" id="GO:0016285">
    <property type="term" value="F:alanyl aminopeptidase activity"/>
    <property type="evidence" value="ECO:0007669"/>
    <property type="project" value="UniProtKB-EC"/>
</dbReference>
<dbReference type="InterPro" id="IPR024571">
    <property type="entry name" value="ERAP1-like_C_dom"/>
</dbReference>
<evidence type="ECO:0000256" key="17">
    <source>
        <dbReference type="PIRSR" id="PIRSR634016-3"/>
    </source>
</evidence>
<dbReference type="FunFam" id="1.25.50.20:FF:000001">
    <property type="entry name" value="Aminopeptidase"/>
    <property type="match status" value="1"/>
</dbReference>
<dbReference type="GO" id="GO:0005886">
    <property type="term" value="C:plasma membrane"/>
    <property type="evidence" value="ECO:0007669"/>
    <property type="project" value="UniProtKB-SubCell"/>
</dbReference>
<dbReference type="GO" id="GO:0005737">
    <property type="term" value="C:cytoplasm"/>
    <property type="evidence" value="ECO:0007669"/>
    <property type="project" value="TreeGrafter"/>
</dbReference>
<keyword evidence="6 19" id="KW-0645">Protease</keyword>
<dbReference type="SUPFAM" id="SSF63737">
    <property type="entry name" value="Leukotriene A4 hydrolase N-terminal domain"/>
    <property type="match status" value="1"/>
</dbReference>
<evidence type="ECO:0000256" key="12">
    <source>
        <dbReference type="ARBA" id="ARBA00023136"/>
    </source>
</evidence>
<dbReference type="PANTHER" id="PTHR11533">
    <property type="entry name" value="PROTEASE M1 ZINC METALLOPROTEASE"/>
    <property type="match status" value="1"/>
</dbReference>
<protein>
    <recommendedName>
        <fullName evidence="19">Aminopeptidase</fullName>
        <ecNumber evidence="19">3.4.11.-</ecNumber>
    </recommendedName>
</protein>
<dbReference type="FunFam" id="2.60.40.1910:FF:000008">
    <property type="entry name" value="Aminopeptidase"/>
    <property type="match status" value="1"/>
</dbReference>
<evidence type="ECO:0000256" key="18">
    <source>
        <dbReference type="PIRSR" id="PIRSR634016-4"/>
    </source>
</evidence>
<dbReference type="Gene3D" id="1.25.50.20">
    <property type="match status" value="1"/>
</dbReference>
<evidence type="ECO:0000256" key="7">
    <source>
        <dbReference type="ARBA" id="ARBA00022723"/>
    </source>
</evidence>
<evidence type="ECO:0000256" key="8">
    <source>
        <dbReference type="ARBA" id="ARBA00022729"/>
    </source>
</evidence>
<evidence type="ECO:0000259" key="22">
    <source>
        <dbReference type="Pfam" id="PF17900"/>
    </source>
</evidence>
<evidence type="ECO:0000256" key="2">
    <source>
        <dbReference type="ARBA" id="ARBA00004609"/>
    </source>
</evidence>
<keyword evidence="8" id="KW-0732">Signal</keyword>
<dbReference type="PRINTS" id="PR00756">
    <property type="entry name" value="ALADIPTASE"/>
</dbReference>
<organism evidence="23">
    <name type="scientific">Drosophila rhopaloa</name>
    <name type="common">Fruit fly</name>
    <dbReference type="NCBI Taxonomy" id="1041015"/>
    <lineage>
        <taxon>Eukaryota</taxon>
        <taxon>Metazoa</taxon>
        <taxon>Ecdysozoa</taxon>
        <taxon>Arthropoda</taxon>
        <taxon>Hexapoda</taxon>
        <taxon>Insecta</taxon>
        <taxon>Pterygota</taxon>
        <taxon>Neoptera</taxon>
        <taxon>Endopterygota</taxon>
        <taxon>Diptera</taxon>
        <taxon>Brachycera</taxon>
        <taxon>Muscomorpha</taxon>
        <taxon>Ephydroidea</taxon>
        <taxon>Drosophilidae</taxon>
        <taxon>Drosophila</taxon>
        <taxon>Sophophora</taxon>
    </lineage>
</organism>
<dbReference type="GO" id="GO:0008270">
    <property type="term" value="F:zinc ion binding"/>
    <property type="evidence" value="ECO:0007669"/>
    <property type="project" value="UniProtKB-UniRule"/>
</dbReference>
<feature type="active site" description="Proton acceptor" evidence="16">
    <location>
        <position position="319"/>
    </location>
</feature>
<dbReference type="Gene3D" id="2.60.40.1730">
    <property type="entry name" value="tricorn interacting facor f3 domain"/>
    <property type="match status" value="1"/>
</dbReference>
<name>A0A6P4ENX0_DRORH</name>
<dbReference type="AlphaFoldDB" id="A0A6P4ENX0"/>
<keyword evidence="14" id="KW-0325">Glycoprotein</keyword>
<sequence length="902" mass="102736">MAMARIKSRSQWSSVSDVRPLHYNLSLLTEVDEVSLGGTFLGEVTIRVRVWRETRTIVLSTNGLQVGPKVVLIRKNTGGRVAVRKISQMARHQRLGITFKSLLWLGEEYSLHLEFSGQLSRTGGYFLGGYVDASRHLQWVAVSQLAPNLANTVFPCFEDPALLSPFVLNLAHPRNTNAVSNMRVQRTSDHERDNYMWTSFYQTPPISVQKLAFSINRFTGKTSPRLDDCPELVTWLRPRIADQGAYAIGITPHIIVYFVGLFGKPYPSAKIDQLVLPDTAYESHEHVGLVSYPEADFLYSEKGSTAMAKQHVASHVAKEFAHHWFSDLETPSLYWLHYGLSDYLAGFAVDKVEPTWRLHELAMLRQAFVVLDNDSKGSAQAVSLADDTQTYHKSALLFRMLHSLIGTQVFVNAIRLYLQRSKRGATNQTILWKAFQEESDRQMSLRQDVQVSRLMDSWTLQPGYPLVRVERDYASQRVMVTQERFLRNPSGRSGRGKPRAASRRHCWWVPLTFTSAARDSWESALPSEWLTCQAHQPPRPLILTEVALPEEWVIFNFRVTTPCRVTYDDRNWRLIGRALAFQNVSSIDRFTRAQLISDVLSLAGAGVVTYDLALSFLRNLHREDEFVVWQAAARNLRWLQRTLHNTPIFSVFKSFMRGILQTKFNELFIPSTRSGKSYPLYLKGLILQLACQTEMKSCANLALKEFSGLTLTTNNIPVDQRETIYCTAIRLGTEADWTLLRRLYKRSNVSEERGIILSALACSRESWALDKMLTLAFGSSYLPKDDVLLIFSAVAQNPLGYILAKRYLVDNIQTIIKLYGNSTDEIAQLITVLIEEVSTEKELDFLQSFMKKELRYLPGIEATSRRILELGLDNLAWHKNQYLHMVSAVCNITGSIEPHCIY</sequence>
<dbReference type="Pfam" id="PF17900">
    <property type="entry name" value="Peptidase_M1_N"/>
    <property type="match status" value="1"/>
</dbReference>
<dbReference type="Gene3D" id="1.10.390.10">
    <property type="entry name" value="Neutral Protease Domain 2"/>
    <property type="match status" value="1"/>
</dbReference>
<evidence type="ECO:0000256" key="6">
    <source>
        <dbReference type="ARBA" id="ARBA00022670"/>
    </source>
</evidence>
<dbReference type="Pfam" id="PF01433">
    <property type="entry name" value="Peptidase_M1"/>
    <property type="match status" value="1"/>
</dbReference>
<dbReference type="Gene3D" id="2.60.40.1910">
    <property type="match status" value="1"/>
</dbReference>
<keyword evidence="13" id="KW-1015">Disulfide bond</keyword>
<reference evidence="23" key="1">
    <citation type="submission" date="2025-08" db="UniProtKB">
        <authorList>
            <consortium name="RefSeq"/>
        </authorList>
    </citation>
    <scope>IDENTIFICATION</scope>
</reference>
<dbReference type="OrthoDB" id="10031169at2759"/>
<dbReference type="InterPro" id="IPR034016">
    <property type="entry name" value="M1_APN-typ"/>
</dbReference>
<comment type="catalytic activity">
    <reaction evidence="1">
        <text>Release of an N-terminal amino acid, Xaa-|-Yaa- from a peptide, amide or arylamide. Xaa is preferably Ala, but may be most amino acids including Pro (slow action). When a terminal hydrophobic residue is followed by a prolyl residue, the two may be released as an intact Xaa-Pro dipeptide.</text>
        <dbReference type="EC" id="3.4.11.2"/>
    </reaction>
</comment>
<keyword evidence="5" id="KW-0336">GPI-anchor</keyword>
<evidence type="ECO:0000256" key="16">
    <source>
        <dbReference type="PIRSR" id="PIRSR634016-1"/>
    </source>
</evidence>
<dbReference type="InterPro" id="IPR050344">
    <property type="entry name" value="Peptidase_M1_aminopeptidases"/>
</dbReference>
<feature type="domain" description="Aminopeptidase N-like N-terminal" evidence="22">
    <location>
        <begin position="20"/>
        <end position="207"/>
    </location>
</feature>
<evidence type="ECO:0000256" key="19">
    <source>
        <dbReference type="RuleBase" id="RU364040"/>
    </source>
</evidence>
<keyword evidence="7 17" id="KW-0479">Metal-binding</keyword>
<keyword evidence="10 17" id="KW-0862">Zinc</keyword>
<dbReference type="InterPro" id="IPR042097">
    <property type="entry name" value="Aminopeptidase_N-like_N_sf"/>
</dbReference>
<feature type="domain" description="ERAP1-like C-terminal" evidence="21">
    <location>
        <begin position="552"/>
        <end position="868"/>
    </location>
</feature>
<evidence type="ECO:0000256" key="4">
    <source>
        <dbReference type="ARBA" id="ARBA00022475"/>
    </source>
</evidence>
<keyword evidence="11 19" id="KW-0482">Metalloprotease</keyword>
<evidence type="ECO:0000256" key="14">
    <source>
        <dbReference type="ARBA" id="ARBA00023180"/>
    </source>
</evidence>
<feature type="domain" description="Peptidase M1 membrane alanine aminopeptidase" evidence="20">
    <location>
        <begin position="246"/>
        <end position="458"/>
    </location>
</feature>
<keyword evidence="19 23" id="KW-0031">Aminopeptidase</keyword>
<evidence type="ECO:0000313" key="23">
    <source>
        <dbReference type="RefSeq" id="XP_016979880.1"/>
    </source>
</evidence>
<dbReference type="InterPro" id="IPR027268">
    <property type="entry name" value="Peptidase_M4/M1_CTD_sf"/>
</dbReference>
<keyword evidence="4" id="KW-1003">Cell membrane</keyword>
<dbReference type="RefSeq" id="XP_016979880.1">
    <property type="nucleotide sequence ID" value="XM_017124391.1"/>
</dbReference>
<dbReference type="PANTHER" id="PTHR11533:SF253">
    <property type="entry name" value="AMINOPEPTIDASE-RELATED"/>
    <property type="match status" value="1"/>
</dbReference>
<evidence type="ECO:0000256" key="15">
    <source>
        <dbReference type="ARBA" id="ARBA00023288"/>
    </source>
</evidence>
<evidence type="ECO:0000256" key="5">
    <source>
        <dbReference type="ARBA" id="ARBA00022622"/>
    </source>
</evidence>
<evidence type="ECO:0000256" key="9">
    <source>
        <dbReference type="ARBA" id="ARBA00022801"/>
    </source>
</evidence>
<proteinExistence type="inferred from homology"/>
<feature type="binding site" evidence="17">
    <location>
        <position position="322"/>
    </location>
    <ligand>
        <name>Zn(2+)</name>
        <dbReference type="ChEBI" id="CHEBI:29105"/>
        <note>catalytic</note>
    </ligand>
</feature>